<sequence>MLVLNVRTTRIALVRTLVVLESMDAKLLSVAAEFGREMIAHCNESGIPAAEVPPERKWNQFFFTKETARRLASESLGQLRKARRSGSVVRVACVACPSVMEAIVTEEEVEKGEVEAVLFDIDDRFAERFPGRFVKMDLEAPEALDQRFRERFDLVVAATPYLTQQCLGQVVKVVTFLLYWFPGFVFLCTTMLLKGAVEEYLPNFRSTSFDPKHAKGAPEEFLDYKCFSTCRSDTFTS</sequence>
<dbReference type="PANTHER" id="PTHR13200:SF0">
    <property type="entry name" value="EEF1A LYSINE METHYLTRANSFERASE 1"/>
    <property type="match status" value="1"/>
</dbReference>
<evidence type="ECO:0000313" key="6">
    <source>
        <dbReference type="EMBL" id="KAK0416295.1"/>
    </source>
</evidence>
<keyword evidence="5" id="KW-0472">Membrane</keyword>
<evidence type="ECO:0000256" key="1">
    <source>
        <dbReference type="ARBA" id="ARBA00004496"/>
    </source>
</evidence>
<keyword evidence="5" id="KW-1133">Transmembrane helix</keyword>
<keyword evidence="2" id="KW-0963">Cytoplasm</keyword>
<keyword evidence="5" id="KW-0812">Transmembrane</keyword>
<dbReference type="InterPro" id="IPR019369">
    <property type="entry name" value="Efm5/EEF1AKMT1"/>
</dbReference>
<protein>
    <submittedName>
        <fullName evidence="6">Uncharacterized protein</fullName>
    </submittedName>
</protein>
<reference evidence="6" key="1">
    <citation type="submission" date="2023-06" db="EMBL/GenBank/DDBJ databases">
        <title>Genomic analysis of the entomopathogenic nematode Steinernema hermaphroditum.</title>
        <authorList>
            <person name="Schwarz E.M."/>
            <person name="Heppert J.K."/>
            <person name="Baniya A."/>
            <person name="Schwartz H.T."/>
            <person name="Tan C.-H."/>
            <person name="Antoshechkin I."/>
            <person name="Sternberg P.W."/>
            <person name="Goodrich-Blair H."/>
            <person name="Dillman A.R."/>
        </authorList>
    </citation>
    <scope>NUCLEOTIDE SEQUENCE</scope>
    <source>
        <strain evidence="6">PS9179</strain>
        <tissue evidence="6">Whole animal</tissue>
    </source>
</reference>
<keyword evidence="7" id="KW-1185">Reference proteome</keyword>
<organism evidence="6 7">
    <name type="scientific">Steinernema hermaphroditum</name>
    <dbReference type="NCBI Taxonomy" id="289476"/>
    <lineage>
        <taxon>Eukaryota</taxon>
        <taxon>Metazoa</taxon>
        <taxon>Ecdysozoa</taxon>
        <taxon>Nematoda</taxon>
        <taxon>Chromadorea</taxon>
        <taxon>Rhabditida</taxon>
        <taxon>Tylenchina</taxon>
        <taxon>Panagrolaimomorpha</taxon>
        <taxon>Strongyloidoidea</taxon>
        <taxon>Steinernematidae</taxon>
        <taxon>Steinernema</taxon>
    </lineage>
</organism>
<dbReference type="GO" id="GO:0005737">
    <property type="term" value="C:cytoplasm"/>
    <property type="evidence" value="ECO:0007669"/>
    <property type="project" value="UniProtKB-SubCell"/>
</dbReference>
<dbReference type="PANTHER" id="PTHR13200">
    <property type="entry name" value="EEF1A LYSINE METHYLTRANSFERASE 1"/>
    <property type="match status" value="1"/>
</dbReference>
<comment type="caution">
    <text evidence="6">The sequence shown here is derived from an EMBL/GenBank/DDBJ whole genome shotgun (WGS) entry which is preliminary data.</text>
</comment>
<feature type="transmembrane region" description="Helical" evidence="5">
    <location>
        <begin position="176"/>
        <end position="197"/>
    </location>
</feature>
<evidence type="ECO:0000313" key="7">
    <source>
        <dbReference type="Proteomes" id="UP001175271"/>
    </source>
</evidence>
<accession>A0AA39I390</accession>
<comment type="subcellular location">
    <subcellularLocation>
        <location evidence="1">Cytoplasm</location>
    </subcellularLocation>
</comment>
<dbReference type="EMBL" id="JAUCMV010000002">
    <property type="protein sequence ID" value="KAK0416295.1"/>
    <property type="molecule type" value="Genomic_DNA"/>
</dbReference>
<evidence type="ECO:0000256" key="3">
    <source>
        <dbReference type="ARBA" id="ARBA00022603"/>
    </source>
</evidence>
<dbReference type="AlphaFoldDB" id="A0AA39I390"/>
<dbReference type="GO" id="GO:0016279">
    <property type="term" value="F:protein-lysine N-methyltransferase activity"/>
    <property type="evidence" value="ECO:0007669"/>
    <property type="project" value="InterPro"/>
</dbReference>
<evidence type="ECO:0000256" key="5">
    <source>
        <dbReference type="SAM" id="Phobius"/>
    </source>
</evidence>
<dbReference type="InterPro" id="IPR041370">
    <property type="entry name" value="Mlase_EEF1AKMT1/ZCCHC4"/>
</dbReference>
<evidence type="ECO:0000256" key="4">
    <source>
        <dbReference type="ARBA" id="ARBA00022679"/>
    </source>
</evidence>
<dbReference type="GO" id="GO:0032259">
    <property type="term" value="P:methylation"/>
    <property type="evidence" value="ECO:0007669"/>
    <property type="project" value="UniProtKB-KW"/>
</dbReference>
<name>A0AA39I390_9BILA</name>
<gene>
    <name evidence="6" type="ORF">QR680_012403</name>
</gene>
<dbReference type="Proteomes" id="UP001175271">
    <property type="component" value="Unassembled WGS sequence"/>
</dbReference>
<proteinExistence type="predicted"/>
<keyword evidence="4" id="KW-0808">Transferase</keyword>
<dbReference type="Pfam" id="PF10237">
    <property type="entry name" value="N6-adenineMlase"/>
    <property type="match status" value="1"/>
</dbReference>
<evidence type="ECO:0000256" key="2">
    <source>
        <dbReference type="ARBA" id="ARBA00022490"/>
    </source>
</evidence>
<keyword evidence="3" id="KW-0489">Methyltransferase</keyword>